<reference evidence="3 4" key="1">
    <citation type="submission" date="2022-04" db="EMBL/GenBank/DDBJ databases">
        <title>Gracilibacillus sp. isolated from saltern.</title>
        <authorList>
            <person name="Won M."/>
            <person name="Lee C.-M."/>
            <person name="Woen H.-Y."/>
            <person name="Kwon S.-W."/>
        </authorList>
    </citation>
    <scope>NUCLEOTIDE SEQUENCE [LARGE SCALE GENOMIC DNA]</scope>
    <source>
        <strain evidence="3 4">SSWR10-1</strain>
    </source>
</reference>
<dbReference type="Proteomes" id="UP000831782">
    <property type="component" value="Chromosome"/>
</dbReference>
<dbReference type="Pfam" id="PF22725">
    <property type="entry name" value="GFO_IDH_MocA_C3"/>
    <property type="match status" value="1"/>
</dbReference>
<proteinExistence type="predicted"/>
<evidence type="ECO:0000313" key="4">
    <source>
        <dbReference type="Proteomes" id="UP000831782"/>
    </source>
</evidence>
<dbReference type="SUPFAM" id="SSF51735">
    <property type="entry name" value="NAD(P)-binding Rossmann-fold domains"/>
    <property type="match status" value="1"/>
</dbReference>
<organism evidence="3 4">
    <name type="scientific">Gracilibacillus caseinilyticus</name>
    <dbReference type="NCBI Taxonomy" id="2932256"/>
    <lineage>
        <taxon>Bacteria</taxon>
        <taxon>Bacillati</taxon>
        <taxon>Bacillota</taxon>
        <taxon>Bacilli</taxon>
        <taxon>Bacillales</taxon>
        <taxon>Bacillaceae</taxon>
        <taxon>Gracilibacillus</taxon>
    </lineage>
</organism>
<dbReference type="PANTHER" id="PTHR43708">
    <property type="entry name" value="CONSERVED EXPRESSED OXIDOREDUCTASE (EUROFUNG)"/>
    <property type="match status" value="1"/>
</dbReference>
<dbReference type="SUPFAM" id="SSF55347">
    <property type="entry name" value="Glyceraldehyde-3-phosphate dehydrogenase-like, C-terminal domain"/>
    <property type="match status" value="1"/>
</dbReference>
<keyword evidence="4" id="KW-1185">Reference proteome</keyword>
<dbReference type="InterPro" id="IPR036291">
    <property type="entry name" value="NAD(P)-bd_dom_sf"/>
</dbReference>
<sequence length="325" mass="36776">MANIWLDDAQARTNAEIVALVDLDRKAAEQKVIERNLEVPVYTDLALAIQETKATLVFDVTIPAAHKQVVLTALQSGCHVFGEKPMAESITDADEIVQLTRATGKQYSVMQNRRYLNEIRTLQSLIDQQQLGDVHTLNVDFYLAPHFGGFREQMEHPLLVDMAIHTFDQARFLSQSNAVSVYCHAYNPRESWYEGKAAAVCIFEMENGAVFTYRGSWAAEGLRTSWNGDWRVIGTKGTAKWDGFEHLEIETVQDTNASSFFRELDRQQVSNAWHGNEQHHGCLDEMFAALESNRRAETDCHDNIHSLRMVFAAIESAKTNKKVLL</sequence>
<dbReference type="InterPro" id="IPR055170">
    <property type="entry name" value="GFO_IDH_MocA-like_dom"/>
</dbReference>
<dbReference type="RefSeq" id="WP_244718732.1">
    <property type="nucleotide sequence ID" value="NZ_CP095072.1"/>
</dbReference>
<dbReference type="Gene3D" id="3.40.50.720">
    <property type="entry name" value="NAD(P)-binding Rossmann-like Domain"/>
    <property type="match status" value="1"/>
</dbReference>
<dbReference type="InterPro" id="IPR000683">
    <property type="entry name" value="Gfo/Idh/MocA-like_OxRdtase_N"/>
</dbReference>
<evidence type="ECO:0000259" key="2">
    <source>
        <dbReference type="Pfam" id="PF22725"/>
    </source>
</evidence>
<evidence type="ECO:0000313" key="3">
    <source>
        <dbReference type="EMBL" id="UOQ48346.1"/>
    </source>
</evidence>
<dbReference type="Gene3D" id="3.30.360.10">
    <property type="entry name" value="Dihydrodipicolinate Reductase, domain 2"/>
    <property type="match status" value="1"/>
</dbReference>
<dbReference type="InterPro" id="IPR051317">
    <property type="entry name" value="Gfo/Idh/MocA_oxidoreduct"/>
</dbReference>
<gene>
    <name evidence="3" type="ORF">MUN88_20280</name>
</gene>
<feature type="domain" description="Gfo/Idh/MocA-like oxidoreductase N-terminal" evidence="1">
    <location>
        <begin position="11"/>
        <end position="109"/>
    </location>
</feature>
<protein>
    <submittedName>
        <fullName evidence="3">Gfo/Idh/MocA family oxidoreductase</fullName>
    </submittedName>
</protein>
<dbReference type="Pfam" id="PF01408">
    <property type="entry name" value="GFO_IDH_MocA"/>
    <property type="match status" value="1"/>
</dbReference>
<dbReference type="EMBL" id="CP095072">
    <property type="protein sequence ID" value="UOQ48346.1"/>
    <property type="molecule type" value="Genomic_DNA"/>
</dbReference>
<feature type="domain" description="GFO/IDH/MocA-like oxidoreductase" evidence="2">
    <location>
        <begin position="119"/>
        <end position="239"/>
    </location>
</feature>
<evidence type="ECO:0000259" key="1">
    <source>
        <dbReference type="Pfam" id="PF01408"/>
    </source>
</evidence>
<name>A0ABY4EWE4_9BACI</name>
<dbReference type="PANTHER" id="PTHR43708:SF8">
    <property type="entry name" value="OXIDOREDUCTASE"/>
    <property type="match status" value="1"/>
</dbReference>
<accession>A0ABY4EWE4</accession>